<evidence type="ECO:0000256" key="4">
    <source>
        <dbReference type="ARBA" id="ARBA00022840"/>
    </source>
</evidence>
<evidence type="ECO:0000313" key="9">
    <source>
        <dbReference type="Proteomes" id="UP000518206"/>
    </source>
</evidence>
<dbReference type="EMBL" id="JACHVX010000012">
    <property type="protein sequence ID" value="MBB2925592.1"/>
    <property type="molecule type" value="Genomic_DNA"/>
</dbReference>
<protein>
    <recommendedName>
        <fullName evidence="5">UDP-N-acetylglucosamine kinase</fullName>
        <ecNumber evidence="2">2.7.1.176</ecNumber>
    </recommendedName>
    <alternativeName>
        <fullName evidence="5">UDP-N-acetylglucosamine kinase</fullName>
    </alternativeName>
</protein>
<keyword evidence="3" id="KW-0547">Nucleotide-binding</keyword>
<evidence type="ECO:0000256" key="6">
    <source>
        <dbReference type="ARBA" id="ARBA00048178"/>
    </source>
</evidence>
<reference evidence="8 9" key="1">
    <citation type="submission" date="2020-08" db="EMBL/GenBank/DDBJ databases">
        <title>The Agave Microbiome: Exploring the role of microbial communities in plant adaptations to desert environments.</title>
        <authorList>
            <person name="Partida-Martinez L.P."/>
        </authorList>
    </citation>
    <scope>NUCLEOTIDE SEQUENCE [LARGE SCALE GENOMIC DNA]</scope>
    <source>
        <strain evidence="8 9">RAS26</strain>
    </source>
</reference>
<dbReference type="SUPFAM" id="SSF52540">
    <property type="entry name" value="P-loop containing nucleoside triphosphate hydrolases"/>
    <property type="match status" value="1"/>
</dbReference>
<keyword evidence="8" id="KW-0808">Transferase</keyword>
<name>A0A7W4UK32_9CELL</name>
<reference evidence="8 9" key="2">
    <citation type="submission" date="2020-08" db="EMBL/GenBank/DDBJ databases">
        <authorList>
            <person name="Partida-Martinez L."/>
            <person name="Huntemann M."/>
            <person name="Clum A."/>
            <person name="Wang J."/>
            <person name="Palaniappan K."/>
            <person name="Ritter S."/>
            <person name="Chen I.-M."/>
            <person name="Stamatis D."/>
            <person name="Reddy T."/>
            <person name="O'Malley R."/>
            <person name="Daum C."/>
            <person name="Shapiro N."/>
            <person name="Ivanova N."/>
            <person name="Kyrpides N."/>
            <person name="Woyke T."/>
        </authorList>
    </citation>
    <scope>NUCLEOTIDE SEQUENCE [LARGE SCALE GENOMIC DNA]</scope>
    <source>
        <strain evidence="8 9">RAS26</strain>
    </source>
</reference>
<proteinExistence type="inferred from homology"/>
<dbReference type="InterPro" id="IPR010488">
    <property type="entry name" value="Zeta_toxin_domain"/>
</dbReference>
<evidence type="ECO:0000259" key="7">
    <source>
        <dbReference type="Pfam" id="PF06414"/>
    </source>
</evidence>
<dbReference type="Proteomes" id="UP000518206">
    <property type="component" value="Unassembled WGS sequence"/>
</dbReference>
<evidence type="ECO:0000256" key="5">
    <source>
        <dbReference type="ARBA" id="ARBA00032897"/>
    </source>
</evidence>
<feature type="domain" description="Zeta toxin" evidence="7">
    <location>
        <begin position="147"/>
        <end position="250"/>
    </location>
</feature>
<evidence type="ECO:0000313" key="8">
    <source>
        <dbReference type="EMBL" id="MBB2925592.1"/>
    </source>
</evidence>
<evidence type="ECO:0000256" key="1">
    <source>
        <dbReference type="ARBA" id="ARBA00009104"/>
    </source>
</evidence>
<dbReference type="InterPro" id="IPR027417">
    <property type="entry name" value="P-loop_NTPase"/>
</dbReference>
<dbReference type="GO" id="GO:0016301">
    <property type="term" value="F:kinase activity"/>
    <property type="evidence" value="ECO:0007669"/>
    <property type="project" value="InterPro"/>
</dbReference>
<comment type="catalytic activity">
    <reaction evidence="6">
        <text>UDP-N-acetyl-alpha-D-glucosamine + ATP = UDP-N-acetyl-alpha-D-glucosamine 3'-phosphate + ADP + H(+)</text>
        <dbReference type="Rhea" id="RHEA:32671"/>
        <dbReference type="ChEBI" id="CHEBI:15378"/>
        <dbReference type="ChEBI" id="CHEBI:30616"/>
        <dbReference type="ChEBI" id="CHEBI:57705"/>
        <dbReference type="ChEBI" id="CHEBI:64353"/>
        <dbReference type="ChEBI" id="CHEBI:456216"/>
        <dbReference type="EC" id="2.7.1.176"/>
    </reaction>
</comment>
<evidence type="ECO:0000256" key="3">
    <source>
        <dbReference type="ARBA" id="ARBA00022741"/>
    </source>
</evidence>
<keyword evidence="4" id="KW-0067">ATP-binding</keyword>
<sequence>MPTPEQVDRHRDHLARLSVDGEALSPTSPHATIRNPAWFDQVLNEPTAARDQLHRHILATARERSAHVPRERQAIVLAGPPGAGKTSVLTQVLAQRRGPESDLENWRTLNSDDFKDELLEQALADGTYEAFLKAPAVRELEAQGERFHPRELAALVHEESSLLNRAAVDHAVRDGQNIILDGTLAKTTRADEMLQILARAGYDVTIVDVEAPREVTQQRVANRWRDGYLEAEHRITSGEEPGLGGRWVPASFSGSLYPAGRDERSVCEDVARQVAERHPVVRELHTYRVTAVDGAPHPDTMRGRVAGGPLLDAETYTARRVAARANPAVTRHRAPTPPGHER</sequence>
<organism evidence="8 9">
    <name type="scientific">Cellulomonas cellasea</name>
    <dbReference type="NCBI Taxonomy" id="43670"/>
    <lineage>
        <taxon>Bacteria</taxon>
        <taxon>Bacillati</taxon>
        <taxon>Actinomycetota</taxon>
        <taxon>Actinomycetes</taxon>
        <taxon>Micrococcales</taxon>
        <taxon>Cellulomonadaceae</taxon>
        <taxon>Cellulomonas</taxon>
    </lineage>
</organism>
<accession>A0A7W4UK32</accession>
<dbReference type="AlphaFoldDB" id="A0A7W4UK32"/>
<dbReference type="Pfam" id="PF06414">
    <property type="entry name" value="Zeta_toxin"/>
    <property type="match status" value="1"/>
</dbReference>
<dbReference type="Gene3D" id="3.40.50.300">
    <property type="entry name" value="P-loop containing nucleotide triphosphate hydrolases"/>
    <property type="match status" value="1"/>
</dbReference>
<dbReference type="GO" id="GO:0005524">
    <property type="term" value="F:ATP binding"/>
    <property type="evidence" value="ECO:0007669"/>
    <property type="project" value="UniProtKB-KW"/>
</dbReference>
<comment type="similarity">
    <text evidence="1">Belongs to the zeta toxin family.</text>
</comment>
<evidence type="ECO:0000256" key="2">
    <source>
        <dbReference type="ARBA" id="ARBA00011963"/>
    </source>
</evidence>
<comment type="caution">
    <text evidence="8">The sequence shown here is derived from an EMBL/GenBank/DDBJ whole genome shotgun (WGS) entry which is preliminary data.</text>
</comment>
<dbReference type="EC" id="2.7.1.176" evidence="2"/>
<gene>
    <name evidence="8" type="ORF">FHR80_004539</name>
</gene>
<dbReference type="RefSeq" id="WP_183298298.1">
    <property type="nucleotide sequence ID" value="NZ_JACHVX010000012.1"/>
</dbReference>